<evidence type="ECO:0000313" key="2">
    <source>
        <dbReference type="EMBL" id="MFD1545679.1"/>
    </source>
</evidence>
<feature type="compositionally biased region" description="Basic and acidic residues" evidence="1">
    <location>
        <begin position="1"/>
        <end position="25"/>
    </location>
</feature>
<organism evidence="2 3">
    <name type="scientific">Nonomuraea guangzhouensis</name>
    <dbReference type="NCBI Taxonomy" id="1291555"/>
    <lineage>
        <taxon>Bacteria</taxon>
        <taxon>Bacillati</taxon>
        <taxon>Actinomycetota</taxon>
        <taxon>Actinomycetes</taxon>
        <taxon>Streptosporangiales</taxon>
        <taxon>Streptosporangiaceae</taxon>
        <taxon>Nonomuraea</taxon>
    </lineage>
</organism>
<comment type="caution">
    <text evidence="2">The sequence shown here is derived from an EMBL/GenBank/DDBJ whole genome shotgun (WGS) entry which is preliminary data.</text>
</comment>
<reference evidence="3" key="1">
    <citation type="journal article" date="2019" name="Int. J. Syst. Evol. Microbiol.">
        <title>The Global Catalogue of Microorganisms (GCM) 10K type strain sequencing project: providing services to taxonomists for standard genome sequencing and annotation.</title>
        <authorList>
            <consortium name="The Broad Institute Genomics Platform"/>
            <consortium name="The Broad Institute Genome Sequencing Center for Infectious Disease"/>
            <person name="Wu L."/>
            <person name="Ma J."/>
        </authorList>
    </citation>
    <scope>NUCLEOTIDE SEQUENCE [LARGE SCALE GENOMIC DNA]</scope>
    <source>
        <strain evidence="3">CGMCC 1.15399</strain>
    </source>
</reference>
<sequence length="51" mass="5650">MASEEKEIYVGKHEDPKSPKDEPFKPDPGGNFDQLRKPGGSHAEDPEDGQK</sequence>
<evidence type="ECO:0000256" key="1">
    <source>
        <dbReference type="SAM" id="MobiDB-lite"/>
    </source>
</evidence>
<gene>
    <name evidence="2" type="ORF">ACFSJ0_52165</name>
</gene>
<dbReference type="RefSeq" id="WP_219529553.1">
    <property type="nucleotide sequence ID" value="NZ_JAHKRM010000007.1"/>
</dbReference>
<feature type="compositionally biased region" description="Basic and acidic residues" evidence="1">
    <location>
        <begin position="42"/>
        <end position="51"/>
    </location>
</feature>
<accession>A0ABW4GTD4</accession>
<feature type="region of interest" description="Disordered" evidence="1">
    <location>
        <begin position="1"/>
        <end position="51"/>
    </location>
</feature>
<dbReference type="Proteomes" id="UP001597097">
    <property type="component" value="Unassembled WGS sequence"/>
</dbReference>
<name>A0ABW4GTD4_9ACTN</name>
<evidence type="ECO:0000313" key="3">
    <source>
        <dbReference type="Proteomes" id="UP001597097"/>
    </source>
</evidence>
<protein>
    <submittedName>
        <fullName evidence="2">Uncharacterized protein</fullName>
    </submittedName>
</protein>
<keyword evidence="3" id="KW-1185">Reference proteome</keyword>
<proteinExistence type="predicted"/>
<dbReference type="EMBL" id="JBHUCM010000049">
    <property type="protein sequence ID" value="MFD1545679.1"/>
    <property type="molecule type" value="Genomic_DNA"/>
</dbReference>